<dbReference type="OrthoDB" id="10618821at2759"/>
<comment type="caution">
    <text evidence="1">The sequence shown here is derived from an EMBL/GenBank/DDBJ whole genome shotgun (WGS) entry which is preliminary data.</text>
</comment>
<dbReference type="RefSeq" id="XP_041288369.1">
    <property type="nucleotide sequence ID" value="XM_041434117.1"/>
</dbReference>
<sequence>MTHSIPLPNDLATLLTTLRLETSPPLNCRIMDYAPKNAEHVDFGGEVHYSAHQRFQEPPSRLELSPVVSDTRNAWCTWYYPPDGHDYSCIIQLATLYRYPIKNLIGGCSSFGALAYHLGVIMMLHISIDFNPKIYDPKGLHSEAKKTDLKVESTALRMTFVGQYFSDDEASVDEDEIDRSFKDASQPGLGL</sequence>
<accession>A0A9P7EZI2</accession>
<proteinExistence type="predicted"/>
<dbReference type="GeneID" id="64696376"/>
<evidence type="ECO:0000313" key="1">
    <source>
        <dbReference type="EMBL" id="KAG2096973.1"/>
    </source>
</evidence>
<name>A0A9P7EZI2_9AGAM</name>
<dbReference type="Proteomes" id="UP000823399">
    <property type="component" value="Unassembled WGS sequence"/>
</dbReference>
<keyword evidence="2" id="KW-1185">Reference proteome</keyword>
<protein>
    <submittedName>
        <fullName evidence="1">Uncharacterized protein</fullName>
    </submittedName>
</protein>
<evidence type="ECO:0000313" key="2">
    <source>
        <dbReference type="Proteomes" id="UP000823399"/>
    </source>
</evidence>
<reference evidence="1" key="1">
    <citation type="journal article" date="2020" name="New Phytol.">
        <title>Comparative genomics reveals dynamic genome evolution in host specialist ectomycorrhizal fungi.</title>
        <authorList>
            <person name="Lofgren L.A."/>
            <person name="Nguyen N.H."/>
            <person name="Vilgalys R."/>
            <person name="Ruytinx J."/>
            <person name="Liao H.L."/>
            <person name="Branco S."/>
            <person name="Kuo A."/>
            <person name="LaButti K."/>
            <person name="Lipzen A."/>
            <person name="Andreopoulos W."/>
            <person name="Pangilinan J."/>
            <person name="Riley R."/>
            <person name="Hundley H."/>
            <person name="Na H."/>
            <person name="Barry K."/>
            <person name="Grigoriev I.V."/>
            <person name="Stajich J.E."/>
            <person name="Kennedy P.G."/>
        </authorList>
    </citation>
    <scope>NUCLEOTIDE SEQUENCE</scope>
    <source>
        <strain evidence="1">FC423</strain>
    </source>
</reference>
<gene>
    <name evidence="1" type="ORF">F5147DRAFT_656437</name>
</gene>
<dbReference type="AlphaFoldDB" id="A0A9P7EZI2"/>
<dbReference type="EMBL" id="JABBWM010000067">
    <property type="protein sequence ID" value="KAG2096973.1"/>
    <property type="molecule type" value="Genomic_DNA"/>
</dbReference>
<organism evidence="1 2">
    <name type="scientific">Suillus discolor</name>
    <dbReference type="NCBI Taxonomy" id="1912936"/>
    <lineage>
        <taxon>Eukaryota</taxon>
        <taxon>Fungi</taxon>
        <taxon>Dikarya</taxon>
        <taxon>Basidiomycota</taxon>
        <taxon>Agaricomycotina</taxon>
        <taxon>Agaricomycetes</taxon>
        <taxon>Agaricomycetidae</taxon>
        <taxon>Boletales</taxon>
        <taxon>Suillineae</taxon>
        <taxon>Suillaceae</taxon>
        <taxon>Suillus</taxon>
    </lineage>
</organism>